<dbReference type="InterPro" id="IPR014196">
    <property type="entry name" value="SpoIIM"/>
</dbReference>
<dbReference type="InterPro" id="IPR002798">
    <property type="entry name" value="SpoIIM-like"/>
</dbReference>
<evidence type="ECO:0000313" key="4">
    <source>
        <dbReference type="Proteomes" id="UP001431131"/>
    </source>
</evidence>
<keyword evidence="1" id="KW-1003">Cell membrane</keyword>
<name>A0AAW5E4B9_9BACI</name>
<dbReference type="EMBL" id="JAKTTI010000005">
    <property type="protein sequence ID" value="MCH1624831.1"/>
    <property type="molecule type" value="Genomic_DNA"/>
</dbReference>
<proteinExistence type="predicted"/>
<comment type="caution">
    <text evidence="3">The sequence shown here is derived from an EMBL/GenBank/DDBJ whole genome shotgun (WGS) entry which is preliminary data.</text>
</comment>
<protein>
    <recommendedName>
        <fullName evidence="1">Stage II sporulation protein M</fullName>
    </recommendedName>
</protein>
<keyword evidence="4" id="KW-1185">Reference proteome</keyword>
<dbReference type="AlphaFoldDB" id="A0AAW5E4B9"/>
<feature type="transmembrane region" description="Helical" evidence="2">
    <location>
        <begin position="141"/>
        <end position="161"/>
    </location>
</feature>
<keyword evidence="1" id="KW-0749">Sporulation</keyword>
<feature type="transmembrane region" description="Helical" evidence="2">
    <location>
        <begin position="173"/>
        <end position="197"/>
    </location>
</feature>
<dbReference type="PIRSF" id="PIRSF038973">
    <property type="entry name" value="SpoIIM"/>
    <property type="match status" value="1"/>
</dbReference>
<dbReference type="GO" id="GO:0030435">
    <property type="term" value="P:sporulation resulting in formation of a cellular spore"/>
    <property type="evidence" value="ECO:0007669"/>
    <property type="project" value="UniProtKB-KW"/>
</dbReference>
<keyword evidence="1 2" id="KW-0472">Membrane</keyword>
<comment type="subunit">
    <text evidence="1">Component of the MPD complex composed of SpoIIM, SpoIIP and SpoIID.</text>
</comment>
<dbReference type="GO" id="GO:0005886">
    <property type="term" value="C:plasma membrane"/>
    <property type="evidence" value="ECO:0007669"/>
    <property type="project" value="UniProtKB-SubCell"/>
</dbReference>
<comment type="function">
    <text evidence="1">Required for complete septum migration and engulfment of the forespore compartment during sporulation. Required for stabilizing and recruiting of SpoIIP to the septal membrane.</text>
</comment>
<reference evidence="3" key="1">
    <citation type="submission" date="2022-02" db="EMBL/GenBank/DDBJ databases">
        <title>Fredinandcohnia quinoae sp. nov. isolated from Chenopodium quinoa seeds.</title>
        <authorList>
            <person name="Saati-Santamaria Z."/>
            <person name="Flores-Felix J.D."/>
            <person name="Igual J.M."/>
            <person name="Velazquez E."/>
            <person name="Garcia-Fraile P."/>
            <person name="Martinez-Molina E."/>
        </authorList>
    </citation>
    <scope>NUCLEOTIDE SEQUENCE</scope>
    <source>
        <strain evidence="3">SECRCQ15</strain>
    </source>
</reference>
<evidence type="ECO:0000313" key="3">
    <source>
        <dbReference type="EMBL" id="MCH1624831.1"/>
    </source>
</evidence>
<dbReference type="Proteomes" id="UP001431131">
    <property type="component" value="Unassembled WGS sequence"/>
</dbReference>
<dbReference type="RefSeq" id="WP_240253555.1">
    <property type="nucleotide sequence ID" value="NZ_JAKTTI010000005.1"/>
</dbReference>
<dbReference type="NCBIfam" id="TIGR02831">
    <property type="entry name" value="spo_II_M"/>
    <property type="match status" value="1"/>
</dbReference>
<evidence type="ECO:0000256" key="1">
    <source>
        <dbReference type="PIRNR" id="PIRNR038973"/>
    </source>
</evidence>
<feature type="transmembrane region" description="Helical" evidence="2">
    <location>
        <begin position="114"/>
        <end position="135"/>
    </location>
</feature>
<sequence length="216" mass="24210">MKKQQSIKVVIGTHLREHSSIYLFITVLFLMGVIFGAIVVNSLNFNQKQDLLYYLNRFFGDVSEGKYADAGDMFKQSFFHNIKYVGLMWILGISIIGLPVILILLFLKGVVVGFTVGFLVNQMGWSGFLLSFVSVLPQNLLIIPTFIIVGTVAVAFSLKMIRNQFMKRMNEPILHLLTRYTLLMVAVSFILLAASAFEAFASPALMKGIIDTISKQ</sequence>
<keyword evidence="1 2" id="KW-0812">Transmembrane</keyword>
<comment type="subcellular location">
    <subcellularLocation>
        <location evidence="1">Cell membrane</location>
        <topology evidence="1">Multi-pass membrane protein</topology>
    </subcellularLocation>
    <text evidence="1">Localizes to the sporulation septum and to the second division site within the mother cell. Before the start of engulfment localizes to the septal midpoint, then spreads throughout the septum prior to becoming enriched at the leading edge of the engulfing membrane, where it remains until the completion of membrane migration. Some remain partially trapped at the septum during engulfment and upon completion of engulfment become dispersed in the outer forespore membrane. Localization of the MPD complex to the septal membrane is dependent on SpoIIB.</text>
</comment>
<feature type="transmembrane region" description="Helical" evidence="2">
    <location>
        <begin position="21"/>
        <end position="43"/>
    </location>
</feature>
<organism evidence="3 4">
    <name type="scientific">Fredinandcohnia quinoae</name>
    <dbReference type="NCBI Taxonomy" id="2918902"/>
    <lineage>
        <taxon>Bacteria</taxon>
        <taxon>Bacillati</taxon>
        <taxon>Bacillota</taxon>
        <taxon>Bacilli</taxon>
        <taxon>Bacillales</taxon>
        <taxon>Bacillaceae</taxon>
        <taxon>Fredinandcohnia</taxon>
    </lineage>
</organism>
<feature type="transmembrane region" description="Helical" evidence="2">
    <location>
        <begin position="84"/>
        <end position="107"/>
    </location>
</feature>
<evidence type="ECO:0000256" key="2">
    <source>
        <dbReference type="SAM" id="Phobius"/>
    </source>
</evidence>
<keyword evidence="2" id="KW-1133">Transmembrane helix</keyword>
<gene>
    <name evidence="3" type="primary">spoIIM</name>
    <name evidence="3" type="ORF">MJG50_05790</name>
</gene>
<dbReference type="Pfam" id="PF01944">
    <property type="entry name" value="SpoIIM"/>
    <property type="match status" value="1"/>
</dbReference>
<accession>A0AAW5E4B9</accession>